<proteinExistence type="predicted"/>
<dbReference type="AlphaFoldDB" id="A0AAD9U043"/>
<gene>
    <name evidence="2" type="ORF">Ddye_020085</name>
</gene>
<organism evidence="2 3">
    <name type="scientific">Dipteronia dyeriana</name>
    <dbReference type="NCBI Taxonomy" id="168575"/>
    <lineage>
        <taxon>Eukaryota</taxon>
        <taxon>Viridiplantae</taxon>
        <taxon>Streptophyta</taxon>
        <taxon>Embryophyta</taxon>
        <taxon>Tracheophyta</taxon>
        <taxon>Spermatophyta</taxon>
        <taxon>Magnoliopsida</taxon>
        <taxon>eudicotyledons</taxon>
        <taxon>Gunneridae</taxon>
        <taxon>Pentapetalae</taxon>
        <taxon>rosids</taxon>
        <taxon>malvids</taxon>
        <taxon>Sapindales</taxon>
        <taxon>Sapindaceae</taxon>
        <taxon>Hippocastanoideae</taxon>
        <taxon>Acereae</taxon>
        <taxon>Dipteronia</taxon>
    </lineage>
</organism>
<accession>A0AAD9U043</accession>
<sequence>MCDRSEEPATSVAQPDISNGGLPAATVAQPGISNGGPPATSVEPDILNSGPLGVSDKGDESDIDNEYEFIEESAEDGKQVGSS</sequence>
<dbReference type="EMBL" id="JANJYI010000006">
    <property type="protein sequence ID" value="KAK2644890.1"/>
    <property type="molecule type" value="Genomic_DNA"/>
</dbReference>
<feature type="compositionally biased region" description="Acidic residues" evidence="1">
    <location>
        <begin position="59"/>
        <end position="74"/>
    </location>
</feature>
<evidence type="ECO:0000313" key="2">
    <source>
        <dbReference type="EMBL" id="KAK2644890.1"/>
    </source>
</evidence>
<feature type="region of interest" description="Disordered" evidence="1">
    <location>
        <begin position="1"/>
        <end position="83"/>
    </location>
</feature>
<evidence type="ECO:0000313" key="3">
    <source>
        <dbReference type="Proteomes" id="UP001280121"/>
    </source>
</evidence>
<evidence type="ECO:0000256" key="1">
    <source>
        <dbReference type="SAM" id="MobiDB-lite"/>
    </source>
</evidence>
<protein>
    <submittedName>
        <fullName evidence="2">Uncharacterized protein</fullName>
    </submittedName>
</protein>
<keyword evidence="3" id="KW-1185">Reference proteome</keyword>
<name>A0AAD9U043_9ROSI</name>
<reference evidence="2" key="1">
    <citation type="journal article" date="2023" name="Plant J.">
        <title>Genome sequences and population genomics provide insights into the demographic history, inbreeding, and mutation load of two 'living fossil' tree species of Dipteronia.</title>
        <authorList>
            <person name="Feng Y."/>
            <person name="Comes H.P."/>
            <person name="Chen J."/>
            <person name="Zhu S."/>
            <person name="Lu R."/>
            <person name="Zhang X."/>
            <person name="Li P."/>
            <person name="Qiu J."/>
            <person name="Olsen K.M."/>
            <person name="Qiu Y."/>
        </authorList>
    </citation>
    <scope>NUCLEOTIDE SEQUENCE</scope>
    <source>
        <strain evidence="2">KIB01</strain>
    </source>
</reference>
<dbReference type="Proteomes" id="UP001280121">
    <property type="component" value="Unassembled WGS sequence"/>
</dbReference>
<comment type="caution">
    <text evidence="2">The sequence shown here is derived from an EMBL/GenBank/DDBJ whole genome shotgun (WGS) entry which is preliminary data.</text>
</comment>